<dbReference type="GO" id="GO:0097510">
    <property type="term" value="P:base-excision repair, AP site formation via deaminated base removal"/>
    <property type="evidence" value="ECO:0007669"/>
    <property type="project" value="TreeGrafter"/>
</dbReference>
<dbReference type="NCBIfam" id="NF003588">
    <property type="entry name" value="PRK05254.1-1"/>
    <property type="match status" value="1"/>
</dbReference>
<evidence type="ECO:0000256" key="10">
    <source>
        <dbReference type="PROSITE-ProRule" id="PRU10072"/>
    </source>
</evidence>
<evidence type="ECO:0000259" key="12">
    <source>
        <dbReference type="SMART" id="SM00986"/>
    </source>
</evidence>
<dbReference type="AlphaFoldDB" id="A0A090E0Y0"/>
<keyword evidence="8 9" id="KW-0234">DNA repair</keyword>
<reference evidence="13" key="1">
    <citation type="submission" date="2013-12" db="EMBL/GenBank/DDBJ databases">
        <authorList>
            <person name="Linke B."/>
        </authorList>
    </citation>
    <scope>NUCLEOTIDE SEQUENCE [LARGE SCALE GENOMIC DNA]</scope>
    <source>
        <strain evidence="13">CRIB-18</strain>
    </source>
</reference>
<evidence type="ECO:0000256" key="6">
    <source>
        <dbReference type="ARBA" id="ARBA00022763"/>
    </source>
</evidence>
<dbReference type="InterPro" id="IPR036895">
    <property type="entry name" value="Uracil-DNA_glycosylase-like_sf"/>
</dbReference>
<dbReference type="InterPro" id="IPR002043">
    <property type="entry name" value="UDG_fam1"/>
</dbReference>
<dbReference type="PANTHER" id="PTHR11264:SF0">
    <property type="entry name" value="URACIL-DNA GLYCOSYLASE"/>
    <property type="match status" value="1"/>
</dbReference>
<sequence length="234" mass="26763">MNHPIFSGLDKSWLEVLKDEIEKPYLKELLNFVDKERLGNVPIYPKEEHVLNALNYTPYSKVRVVIVGQDPYHGPGQAHGLSFSVPEGIKEPPSLQNIFKELESDLGILKPKNGYLRKWAEQGVLLLNATLTVQEAKPLSHFGRGWELFTTAILSKVYEKNEPVVFILWGKNAVDKCLLAKEQSDKKEVKNHYLIKSAHPSPLSAYRGFFGSRPFSKTNEIFHELSRPLIDWRL</sequence>
<keyword evidence="13" id="KW-0326">Glycosidase</keyword>
<accession>A0A090E0Y0</accession>
<comment type="caution">
    <text evidence="13">The sequence shown here is derived from an EMBL/GenBank/DDBJ whole genome shotgun (WGS) entry which is preliminary data.</text>
</comment>
<dbReference type="NCBIfam" id="NF003589">
    <property type="entry name" value="PRK05254.1-2"/>
    <property type="match status" value="1"/>
</dbReference>
<dbReference type="NCBIfam" id="TIGR00628">
    <property type="entry name" value="ung"/>
    <property type="match status" value="1"/>
</dbReference>
<gene>
    <name evidence="9 13" type="primary">ung</name>
    <name evidence="13" type="ORF">CSEC_1630</name>
</gene>
<reference evidence="13" key="2">
    <citation type="submission" date="2014-09" db="EMBL/GenBank/DDBJ databases">
        <title>Criblamydia sequanensis harbors a mega-plasmid encoding arsenite resistance.</title>
        <authorList>
            <person name="Bertelli C."/>
            <person name="Goesmann A."/>
            <person name="Greub G."/>
        </authorList>
    </citation>
    <scope>NUCLEOTIDE SEQUENCE [LARGE SCALE GENOMIC DNA]</scope>
    <source>
        <strain evidence="13">CRIB-18</strain>
    </source>
</reference>
<comment type="function">
    <text evidence="2 9 11">Excises uracil residues from the DNA which can arise as a result of misincorporation of dUMP residues by DNA polymerase or due to deamination of cytosine.</text>
</comment>
<dbReference type="PROSITE" id="PS00130">
    <property type="entry name" value="U_DNA_GLYCOSYLASE"/>
    <property type="match status" value="1"/>
</dbReference>
<keyword evidence="14" id="KW-1185">Reference proteome</keyword>
<comment type="subcellular location">
    <subcellularLocation>
        <location evidence="9">Cytoplasm</location>
    </subcellularLocation>
</comment>
<dbReference type="PANTHER" id="PTHR11264">
    <property type="entry name" value="URACIL-DNA GLYCOSYLASE"/>
    <property type="match status" value="1"/>
</dbReference>
<dbReference type="SMART" id="SM00986">
    <property type="entry name" value="UDG"/>
    <property type="match status" value="1"/>
</dbReference>
<evidence type="ECO:0000256" key="2">
    <source>
        <dbReference type="ARBA" id="ARBA00002631"/>
    </source>
</evidence>
<keyword evidence="7 9" id="KW-0378">Hydrolase</keyword>
<dbReference type="GO" id="GO:0005737">
    <property type="term" value="C:cytoplasm"/>
    <property type="evidence" value="ECO:0007669"/>
    <property type="project" value="UniProtKB-SubCell"/>
</dbReference>
<keyword evidence="6 9" id="KW-0227">DNA damage</keyword>
<comment type="similarity">
    <text evidence="3 9 11">Belongs to the uracil-DNA glycosylase (UDG) superfamily. UNG family.</text>
</comment>
<dbReference type="STRING" id="1437425.CSEC_1630"/>
<protein>
    <recommendedName>
        <fullName evidence="5 9">Uracil-DNA glycosylase</fullName>
        <shortName evidence="9">UDG</shortName>
        <ecNumber evidence="4 9">3.2.2.27</ecNumber>
    </recommendedName>
</protein>
<evidence type="ECO:0000256" key="7">
    <source>
        <dbReference type="ARBA" id="ARBA00022801"/>
    </source>
</evidence>
<keyword evidence="9" id="KW-0963">Cytoplasm</keyword>
<name>A0A090E0Y0_9BACT</name>
<proteinExistence type="inferred from homology"/>
<dbReference type="eggNOG" id="COG0692">
    <property type="taxonomic scope" value="Bacteria"/>
</dbReference>
<organism evidence="13 14">
    <name type="scientific">Candidatus Criblamydia sequanensis CRIB-18</name>
    <dbReference type="NCBI Taxonomy" id="1437425"/>
    <lineage>
        <taxon>Bacteria</taxon>
        <taxon>Pseudomonadati</taxon>
        <taxon>Chlamydiota</taxon>
        <taxon>Chlamydiia</taxon>
        <taxon>Parachlamydiales</taxon>
        <taxon>Candidatus Criblamydiaceae</taxon>
        <taxon>Candidatus Criblamydia</taxon>
    </lineage>
</organism>
<dbReference type="HAMAP" id="MF_00148">
    <property type="entry name" value="UDG"/>
    <property type="match status" value="1"/>
</dbReference>
<dbReference type="InterPro" id="IPR005122">
    <property type="entry name" value="Uracil-DNA_glycosylase-like"/>
</dbReference>
<dbReference type="OrthoDB" id="9804372at2"/>
<dbReference type="CDD" id="cd10027">
    <property type="entry name" value="UDG-F1-like"/>
    <property type="match status" value="1"/>
</dbReference>
<dbReference type="SUPFAM" id="SSF52141">
    <property type="entry name" value="Uracil-DNA glycosylase-like"/>
    <property type="match status" value="1"/>
</dbReference>
<dbReference type="SMART" id="SM00987">
    <property type="entry name" value="UreE_C"/>
    <property type="match status" value="1"/>
</dbReference>
<dbReference type="Pfam" id="PF03167">
    <property type="entry name" value="UDG"/>
    <property type="match status" value="1"/>
</dbReference>
<feature type="active site" description="Proton acceptor" evidence="9 10">
    <location>
        <position position="70"/>
    </location>
</feature>
<evidence type="ECO:0000256" key="9">
    <source>
        <dbReference type="HAMAP-Rule" id="MF_00148"/>
    </source>
</evidence>
<evidence type="ECO:0000256" key="5">
    <source>
        <dbReference type="ARBA" id="ARBA00018429"/>
    </source>
</evidence>
<dbReference type="InterPro" id="IPR018085">
    <property type="entry name" value="Ura-DNA_Glyclase_AS"/>
</dbReference>
<evidence type="ECO:0000256" key="11">
    <source>
        <dbReference type="RuleBase" id="RU003780"/>
    </source>
</evidence>
<evidence type="ECO:0000256" key="8">
    <source>
        <dbReference type="ARBA" id="ARBA00023204"/>
    </source>
</evidence>
<evidence type="ECO:0000256" key="4">
    <source>
        <dbReference type="ARBA" id="ARBA00012030"/>
    </source>
</evidence>
<dbReference type="EC" id="3.2.2.27" evidence="4 9"/>
<evidence type="ECO:0000256" key="3">
    <source>
        <dbReference type="ARBA" id="ARBA00008184"/>
    </source>
</evidence>
<dbReference type="NCBIfam" id="NF003591">
    <property type="entry name" value="PRK05254.1-4"/>
    <property type="match status" value="1"/>
</dbReference>
<evidence type="ECO:0000313" key="14">
    <source>
        <dbReference type="Proteomes" id="UP000031552"/>
    </source>
</evidence>
<evidence type="ECO:0000313" key="13">
    <source>
        <dbReference type="EMBL" id="CDR34444.1"/>
    </source>
</evidence>
<dbReference type="NCBIfam" id="NF003592">
    <property type="entry name" value="PRK05254.1-5"/>
    <property type="match status" value="1"/>
</dbReference>
<dbReference type="FunFam" id="3.40.470.10:FF:000001">
    <property type="entry name" value="Uracil-DNA glycosylase"/>
    <property type="match status" value="1"/>
</dbReference>
<feature type="domain" description="Uracil-DNA glycosylase-like" evidence="12">
    <location>
        <begin position="55"/>
        <end position="222"/>
    </location>
</feature>
<comment type="catalytic activity">
    <reaction evidence="1 9 11">
        <text>Hydrolyzes single-stranded DNA or mismatched double-stranded DNA and polynucleotides, releasing free uracil.</text>
        <dbReference type="EC" id="3.2.2.27"/>
    </reaction>
</comment>
<dbReference type="GO" id="GO:0004844">
    <property type="term" value="F:uracil DNA N-glycosylase activity"/>
    <property type="evidence" value="ECO:0007669"/>
    <property type="project" value="UniProtKB-UniRule"/>
</dbReference>
<dbReference type="Gene3D" id="3.40.470.10">
    <property type="entry name" value="Uracil-DNA glycosylase-like domain"/>
    <property type="match status" value="1"/>
</dbReference>
<dbReference type="Proteomes" id="UP000031552">
    <property type="component" value="Unassembled WGS sequence"/>
</dbReference>
<evidence type="ECO:0000256" key="1">
    <source>
        <dbReference type="ARBA" id="ARBA00001400"/>
    </source>
</evidence>
<dbReference type="EMBL" id="CCEJ010000008">
    <property type="protein sequence ID" value="CDR34444.1"/>
    <property type="molecule type" value="Genomic_DNA"/>
</dbReference>